<dbReference type="InterPro" id="IPR050607">
    <property type="entry name" value="NOS"/>
</dbReference>
<dbReference type="InterPro" id="IPR036119">
    <property type="entry name" value="NOS_N_sf"/>
</dbReference>
<feature type="domain" description="Nitric oxide synthase (NOS)" evidence="10">
    <location>
        <begin position="163"/>
        <end position="236"/>
    </location>
</feature>
<dbReference type="GO" id="GO:0004517">
    <property type="term" value="F:nitric-oxide synthase activity"/>
    <property type="evidence" value="ECO:0007669"/>
    <property type="project" value="UniProtKB-EC"/>
</dbReference>
<keyword evidence="6" id="KW-0479">Metal-binding</keyword>
<keyword evidence="5" id="KW-0285">Flavoprotein</keyword>
<dbReference type="GO" id="GO:0005516">
    <property type="term" value="F:calmodulin binding"/>
    <property type="evidence" value="ECO:0007669"/>
    <property type="project" value="UniProtKB-KW"/>
</dbReference>
<evidence type="ECO:0000256" key="4">
    <source>
        <dbReference type="ARBA" id="ARBA00022617"/>
    </source>
</evidence>
<evidence type="ECO:0000256" key="2">
    <source>
        <dbReference type="ARBA" id="ARBA00006267"/>
    </source>
</evidence>
<comment type="cofactor">
    <cofactor evidence="1">
        <name>FMN</name>
        <dbReference type="ChEBI" id="CHEBI:58210"/>
    </cofactor>
</comment>
<accession>A0A8T9CCE9</accession>
<organism evidence="11 12">
    <name type="scientific">Lachnellula suecica</name>
    <dbReference type="NCBI Taxonomy" id="602035"/>
    <lineage>
        <taxon>Eukaryota</taxon>
        <taxon>Fungi</taxon>
        <taxon>Dikarya</taxon>
        <taxon>Ascomycota</taxon>
        <taxon>Pezizomycotina</taxon>
        <taxon>Leotiomycetes</taxon>
        <taxon>Helotiales</taxon>
        <taxon>Lachnaceae</taxon>
        <taxon>Lachnellula</taxon>
    </lineage>
</organism>
<dbReference type="GO" id="GO:0046872">
    <property type="term" value="F:metal ion binding"/>
    <property type="evidence" value="ECO:0007669"/>
    <property type="project" value="UniProtKB-KW"/>
</dbReference>
<dbReference type="Gene3D" id="3.90.340.10">
    <property type="entry name" value="Nitric Oxide Synthase, Chain A, domain 1"/>
    <property type="match status" value="1"/>
</dbReference>
<evidence type="ECO:0000256" key="1">
    <source>
        <dbReference type="ARBA" id="ARBA00001917"/>
    </source>
</evidence>
<dbReference type="PANTHER" id="PTHR43410">
    <property type="entry name" value="NITRIC OXIDE SYNTHASE OXYGENASE"/>
    <property type="match status" value="1"/>
</dbReference>
<evidence type="ECO:0000256" key="5">
    <source>
        <dbReference type="ARBA" id="ARBA00022643"/>
    </source>
</evidence>
<name>A0A8T9CCE9_9HELO</name>
<proteinExistence type="inferred from homology"/>
<evidence type="ECO:0000313" key="11">
    <source>
        <dbReference type="EMBL" id="TVY82956.1"/>
    </source>
</evidence>
<dbReference type="InterPro" id="IPR004030">
    <property type="entry name" value="NOS_N"/>
</dbReference>
<evidence type="ECO:0000256" key="6">
    <source>
        <dbReference type="ARBA" id="ARBA00022723"/>
    </source>
</evidence>
<dbReference type="EC" id="1.14.13.39" evidence="3"/>
<keyword evidence="5" id="KW-0288">FMN</keyword>
<gene>
    <name evidence="11" type="primary">nos</name>
    <name evidence="11" type="ORF">LSUE1_G003732</name>
</gene>
<dbReference type="EMBL" id="QGMK01000252">
    <property type="protein sequence ID" value="TVY82956.1"/>
    <property type="molecule type" value="Genomic_DNA"/>
</dbReference>
<dbReference type="Proteomes" id="UP000469558">
    <property type="component" value="Unassembled WGS sequence"/>
</dbReference>
<dbReference type="AlphaFoldDB" id="A0A8T9CCE9"/>
<evidence type="ECO:0000256" key="8">
    <source>
        <dbReference type="ARBA" id="ARBA00023002"/>
    </source>
</evidence>
<evidence type="ECO:0000259" key="10">
    <source>
        <dbReference type="Pfam" id="PF02898"/>
    </source>
</evidence>
<evidence type="ECO:0000256" key="3">
    <source>
        <dbReference type="ARBA" id="ARBA00012989"/>
    </source>
</evidence>
<keyword evidence="12" id="KW-1185">Reference proteome</keyword>
<evidence type="ECO:0000256" key="9">
    <source>
        <dbReference type="ARBA" id="ARBA00023004"/>
    </source>
</evidence>
<dbReference type="Pfam" id="PF02898">
    <property type="entry name" value="NO_synthase"/>
    <property type="match status" value="1"/>
</dbReference>
<evidence type="ECO:0000313" key="12">
    <source>
        <dbReference type="Proteomes" id="UP000469558"/>
    </source>
</evidence>
<dbReference type="PANTHER" id="PTHR43410:SF1">
    <property type="entry name" value="NITRIC OXIDE SYNTHASE"/>
    <property type="match status" value="1"/>
</dbReference>
<keyword evidence="8" id="KW-0560">Oxidoreductase</keyword>
<reference evidence="11 12" key="1">
    <citation type="submission" date="2018-05" db="EMBL/GenBank/DDBJ databases">
        <title>Genome sequencing and assembly of the regulated plant pathogen Lachnellula willkommii and related sister species for the development of diagnostic species identification markers.</title>
        <authorList>
            <person name="Giroux E."/>
            <person name="Bilodeau G."/>
        </authorList>
    </citation>
    <scope>NUCLEOTIDE SEQUENCE [LARGE SCALE GENOMIC DNA]</scope>
    <source>
        <strain evidence="11 12">CBS 268.59</strain>
    </source>
</reference>
<dbReference type="SUPFAM" id="SSF56512">
    <property type="entry name" value="Nitric oxide (NO) synthase oxygenase domain"/>
    <property type="match status" value="1"/>
</dbReference>
<comment type="similarity">
    <text evidence="2">Belongs to the NOS family.</text>
</comment>
<keyword evidence="4" id="KW-0349">Heme</keyword>
<comment type="caution">
    <text evidence="11">The sequence shown here is derived from an EMBL/GenBank/DDBJ whole genome shotgun (WGS) entry which is preliminary data.</text>
</comment>
<dbReference type="InterPro" id="IPR044943">
    <property type="entry name" value="NOS_dom_1"/>
</dbReference>
<evidence type="ECO:0000256" key="7">
    <source>
        <dbReference type="ARBA" id="ARBA00022860"/>
    </source>
</evidence>
<dbReference type="GO" id="GO:0006809">
    <property type="term" value="P:nitric oxide biosynthetic process"/>
    <property type="evidence" value="ECO:0007669"/>
    <property type="project" value="InterPro"/>
</dbReference>
<keyword evidence="9" id="KW-0408">Iron</keyword>
<keyword evidence="7" id="KW-0112">Calmodulin-binding</keyword>
<dbReference type="OrthoDB" id="1856718at2759"/>
<sequence length="238" mass="26467">MKFQSTAVLVTQPTETEKPASLNFHVTERHSSIDSEDWKLPKVEEVPASPEDRTSNMTCPHAQQESFIKASCPVLTSTGCTPEFCASGRMIRPLEPRVGENRPIAEIKTEAEAFLREMCEHGLLTTQQLEHRLQAVLTEIEAGAVDAAVWVDSTTDVGEMDRVKVDGVSSNGWAQTRDELEWGVRVAWRNSRKCIMRAHFGDLRLVDLRQVTTSRGILDAVIENIHAVYNGGRILPSG</sequence>
<protein>
    <recommendedName>
        <fullName evidence="3">nitric-oxide synthase (NADPH)</fullName>
        <ecNumber evidence="3">1.14.13.39</ecNumber>
    </recommendedName>
</protein>